<dbReference type="OrthoDB" id="6089271at2759"/>
<name>A0A8B6H2U3_MYTGA</name>
<proteinExistence type="predicted"/>
<gene>
    <name evidence="1" type="ORF">MGAL_10B041106</name>
</gene>
<dbReference type="Proteomes" id="UP000596742">
    <property type="component" value="Unassembled WGS sequence"/>
</dbReference>
<dbReference type="EMBL" id="UYJE01009317">
    <property type="protein sequence ID" value="VDI72362.1"/>
    <property type="molecule type" value="Genomic_DNA"/>
</dbReference>
<organism evidence="1 2">
    <name type="scientific">Mytilus galloprovincialis</name>
    <name type="common">Mediterranean mussel</name>
    <dbReference type="NCBI Taxonomy" id="29158"/>
    <lineage>
        <taxon>Eukaryota</taxon>
        <taxon>Metazoa</taxon>
        <taxon>Spiralia</taxon>
        <taxon>Lophotrochozoa</taxon>
        <taxon>Mollusca</taxon>
        <taxon>Bivalvia</taxon>
        <taxon>Autobranchia</taxon>
        <taxon>Pteriomorphia</taxon>
        <taxon>Mytilida</taxon>
        <taxon>Mytiloidea</taxon>
        <taxon>Mytilidae</taxon>
        <taxon>Mytilinae</taxon>
        <taxon>Mytilus</taxon>
    </lineage>
</organism>
<protein>
    <submittedName>
        <fullName evidence="1">Uncharacterized protein</fullName>
    </submittedName>
</protein>
<dbReference type="AlphaFoldDB" id="A0A8B6H2U3"/>
<evidence type="ECO:0000313" key="1">
    <source>
        <dbReference type="EMBL" id="VDI72362.1"/>
    </source>
</evidence>
<keyword evidence="2" id="KW-1185">Reference proteome</keyword>
<comment type="caution">
    <text evidence="1">The sequence shown here is derived from an EMBL/GenBank/DDBJ whole genome shotgun (WGS) entry which is preliminary data.</text>
</comment>
<sequence length="277" mass="30893">MDGIGKSEATTLQKIAKFKCELTLEIDRLYNELLTNVDEVKKRLTKKAKSDISDIEIQRKVIVDISEQFEFLTKHGSESQLLMLFNTTRVAIAKQENDFQNLNSSYACSDITFLKESGIKSALNSLGSVGMKLVPCSITYTPHKHKQAQISPEYDKMPTKFKIKNECQVPYPDERISSIVTNKNRLLLCFFGDKCRAFSIWSGTGDHIQDCTLADYAWGMAIIPGTYEAVVTLPLIKSVQFVNITSLVPGKVLKVSDRCQGVAVIKNMIILGGIGKV</sequence>
<accession>A0A8B6H2U3</accession>
<reference evidence="1" key="1">
    <citation type="submission" date="2018-11" db="EMBL/GenBank/DDBJ databases">
        <authorList>
            <person name="Alioto T."/>
            <person name="Alioto T."/>
        </authorList>
    </citation>
    <scope>NUCLEOTIDE SEQUENCE</scope>
</reference>
<evidence type="ECO:0000313" key="2">
    <source>
        <dbReference type="Proteomes" id="UP000596742"/>
    </source>
</evidence>